<dbReference type="RefSeq" id="WP_133161931.1">
    <property type="nucleotide sequence ID" value="NZ_BFAG01000001.1"/>
</dbReference>
<proteinExistence type="predicted"/>
<gene>
    <name evidence="1" type="ORF">DAERI_010065</name>
</gene>
<dbReference type="AlphaFoldDB" id="A0A2I9CQZ3"/>
<evidence type="ECO:0000313" key="2">
    <source>
        <dbReference type="Proteomes" id="UP000236569"/>
    </source>
</evidence>
<dbReference type="Proteomes" id="UP000236569">
    <property type="component" value="Unassembled WGS sequence"/>
</dbReference>
<dbReference type="EMBL" id="BFAG01000001">
    <property type="protein sequence ID" value="GBF03893.1"/>
    <property type="molecule type" value="Genomic_DNA"/>
</dbReference>
<keyword evidence="2" id="KW-1185">Reference proteome</keyword>
<reference evidence="2" key="1">
    <citation type="submission" date="2018-01" db="EMBL/GenBank/DDBJ databases">
        <title>Draft Genome Sequence of the Radioresistant Bacterium Deinococcus aerius TR0125, Isolated from the Higher Atmosphere above Japan.</title>
        <authorList>
            <person name="Satoh K."/>
            <person name="Arai H."/>
            <person name="Sanzen T."/>
            <person name="Kawaguchi Y."/>
            <person name="Hayashi H."/>
            <person name="Yokobori S."/>
            <person name="Yamagishi A."/>
            <person name="Oono Y."/>
            <person name="Narumi I."/>
        </authorList>
    </citation>
    <scope>NUCLEOTIDE SEQUENCE [LARGE SCALE GENOMIC DNA]</scope>
    <source>
        <strain evidence="2">TR0125</strain>
    </source>
</reference>
<sequence length="324" mass="36797">MNKPLKATTGVSAPRPEGQTASAGALNPLYFLLYALNYACAHHAWLNDAYPNYHRYHATGYLKKRKDGDGEVLITRIPHDYTADPRLILSLDGAHWINRDRHVLKHYLGGSYGAETFTPPPAYQRRGYCDLYRAMLEQAIAVYNHRMTTVTTGTAAKTMKAVRDRLITLLKTTCMDSAEPYIRLPEVTFHLLRLAAWEYQQGDDASWKGLMQYFRLFIVSPEKTPQEYCLNIQILPTFARAMGVQLGGKTHVTIGAHLGTTIRITPSGEHGLRLRYPRPGWSTVFYDGDIEADWRRMVLHKGRHPRQGCVGKVSFIRLPIRVDL</sequence>
<protein>
    <submittedName>
        <fullName evidence="1">Uncharacterized protein</fullName>
    </submittedName>
</protein>
<name>A0A2I9CQZ3_9DEIO</name>
<comment type="caution">
    <text evidence="1">The sequence shown here is derived from an EMBL/GenBank/DDBJ whole genome shotgun (WGS) entry which is preliminary data.</text>
</comment>
<accession>A0A2I9CQZ3</accession>
<evidence type="ECO:0000313" key="1">
    <source>
        <dbReference type="EMBL" id="GBF03893.1"/>
    </source>
</evidence>
<organism evidence="1 2">
    <name type="scientific">Deinococcus aerius</name>
    <dbReference type="NCBI Taxonomy" id="200253"/>
    <lineage>
        <taxon>Bacteria</taxon>
        <taxon>Thermotogati</taxon>
        <taxon>Deinococcota</taxon>
        <taxon>Deinococci</taxon>
        <taxon>Deinococcales</taxon>
        <taxon>Deinococcaceae</taxon>
        <taxon>Deinococcus</taxon>
    </lineage>
</organism>